<evidence type="ECO:0000313" key="3">
    <source>
        <dbReference type="Proteomes" id="UP000239888"/>
    </source>
</evidence>
<dbReference type="AlphaFoldDB" id="A0A2L0RPV6"/>
<gene>
    <name evidence="2" type="ORF">BOP93_00770</name>
</gene>
<keyword evidence="1" id="KW-0812">Transmembrane</keyword>
<dbReference type="KEGG" id="poi:BOP93_00770"/>
<sequence length="59" mass="6441">MAGLFLLVLMGKVRKASQACEFLIIQGQSYLLGITWLILISLNGLVLPKKSLPAIKLSK</sequence>
<dbReference type="Proteomes" id="UP000239888">
    <property type="component" value="Chromosome"/>
</dbReference>
<keyword evidence="1" id="KW-1133">Transmembrane helix</keyword>
<protein>
    <submittedName>
        <fullName evidence="2">Uncharacterized protein</fullName>
    </submittedName>
</protein>
<evidence type="ECO:0000256" key="1">
    <source>
        <dbReference type="SAM" id="Phobius"/>
    </source>
</evidence>
<evidence type="ECO:0000313" key="2">
    <source>
        <dbReference type="EMBL" id="AUZ44157.1"/>
    </source>
</evidence>
<organism evidence="2 3">
    <name type="scientific">Pseudomonas orientalis</name>
    <dbReference type="NCBI Taxonomy" id="76758"/>
    <lineage>
        <taxon>Bacteria</taxon>
        <taxon>Pseudomonadati</taxon>
        <taxon>Pseudomonadota</taxon>
        <taxon>Gammaproteobacteria</taxon>
        <taxon>Pseudomonadales</taxon>
        <taxon>Pseudomonadaceae</taxon>
        <taxon>Pseudomonas</taxon>
    </lineage>
</organism>
<reference evidence="2 3" key="1">
    <citation type="journal article" date="2018" name="Front. Microbiol.">
        <title>Pseudomonas orientalis F9: A Potent Antagonist against Phytopathogens with Phytotoxic Effect in the Apple Flower.</title>
        <authorList>
            <person name="Zengerer V."/>
            <person name="Schmid M."/>
            <person name="Bieri M."/>
            <person name="Muller D.C."/>
            <person name="Remus-Emsermann M.N.P."/>
            <person name="Ahrens C.H."/>
            <person name="Pelludat C."/>
        </authorList>
    </citation>
    <scope>NUCLEOTIDE SEQUENCE [LARGE SCALE GENOMIC DNA]</scope>
    <source>
        <strain evidence="2 3">F9</strain>
    </source>
</reference>
<keyword evidence="1" id="KW-0472">Membrane</keyword>
<feature type="transmembrane region" description="Helical" evidence="1">
    <location>
        <begin position="29"/>
        <end position="47"/>
    </location>
</feature>
<proteinExistence type="predicted"/>
<dbReference type="EMBL" id="CP018049">
    <property type="protein sequence ID" value="AUZ44157.1"/>
    <property type="molecule type" value="Genomic_DNA"/>
</dbReference>
<accession>A0A2L0RPV6</accession>
<name>A0A2L0RPV6_9PSED</name>